<sequence length="291" mass="32255">MELSQLRMFKTIADLGSIAKAAEQLHCVPSNITTRIKNLEEELGEALLIRKGRGLTLSPAGDIFLEYVNKILSMCQEAKRAISSEGEPMGTLRLGAIESAATSRLPKVLSKYHKYYSNVHIEFTTGKWKALETAVVKHELDSAIIAGKSVHPDIECVEIYQEEIVLIAPATFDTVRSPADLVGKNVYMWPEGCPYRKALESWLEINQVSAEITSIASYGTILGCVSSGAGISLVPRGIYEQFKLIGSIKGYTFEQLKPIKNYFLWNKNTGFHKAKDAFLTLVQSELSPKRP</sequence>
<evidence type="ECO:0000259" key="5">
    <source>
        <dbReference type="PROSITE" id="PS50931"/>
    </source>
</evidence>
<dbReference type="SUPFAM" id="SSF53850">
    <property type="entry name" value="Periplasmic binding protein-like II"/>
    <property type="match status" value="1"/>
</dbReference>
<reference evidence="6 7" key="1">
    <citation type="submission" date="2024-02" db="EMBL/GenBank/DDBJ databases">
        <title>Bacteria isolated from the canopy kelp, Nereocystis luetkeana.</title>
        <authorList>
            <person name="Pfister C.A."/>
            <person name="Younker I.T."/>
            <person name="Light S.H."/>
        </authorList>
    </citation>
    <scope>NUCLEOTIDE SEQUENCE [LARGE SCALE GENOMIC DNA]</scope>
    <source>
        <strain evidence="6 7">TI.4.07</strain>
    </source>
</reference>
<comment type="caution">
    <text evidence="6">The sequence shown here is derived from an EMBL/GenBank/DDBJ whole genome shotgun (WGS) entry which is preliminary data.</text>
</comment>
<accession>A0ABU9G471</accession>
<proteinExistence type="inferred from homology"/>
<evidence type="ECO:0000256" key="2">
    <source>
        <dbReference type="ARBA" id="ARBA00023015"/>
    </source>
</evidence>
<keyword evidence="7" id="KW-1185">Reference proteome</keyword>
<protein>
    <submittedName>
        <fullName evidence="6">LysR substrate-binding domain-containing protein</fullName>
    </submittedName>
</protein>
<dbReference type="Proteomes" id="UP001379949">
    <property type="component" value="Unassembled WGS sequence"/>
</dbReference>
<dbReference type="InterPro" id="IPR036388">
    <property type="entry name" value="WH-like_DNA-bd_sf"/>
</dbReference>
<evidence type="ECO:0000256" key="1">
    <source>
        <dbReference type="ARBA" id="ARBA00009437"/>
    </source>
</evidence>
<gene>
    <name evidence="6" type="ORF">V6242_09000</name>
</gene>
<dbReference type="Pfam" id="PF00126">
    <property type="entry name" value="HTH_1"/>
    <property type="match status" value="1"/>
</dbReference>
<evidence type="ECO:0000313" key="7">
    <source>
        <dbReference type="Proteomes" id="UP001379949"/>
    </source>
</evidence>
<dbReference type="PANTHER" id="PTHR30126">
    <property type="entry name" value="HTH-TYPE TRANSCRIPTIONAL REGULATOR"/>
    <property type="match status" value="1"/>
</dbReference>
<name>A0ABU9G471_9GAMM</name>
<evidence type="ECO:0000313" key="6">
    <source>
        <dbReference type="EMBL" id="MEL0613284.1"/>
    </source>
</evidence>
<keyword evidence="2" id="KW-0805">Transcription regulation</keyword>
<dbReference type="InterPro" id="IPR000847">
    <property type="entry name" value="LysR_HTH_N"/>
</dbReference>
<evidence type="ECO:0000256" key="3">
    <source>
        <dbReference type="ARBA" id="ARBA00023125"/>
    </source>
</evidence>
<dbReference type="InterPro" id="IPR005119">
    <property type="entry name" value="LysR_subst-bd"/>
</dbReference>
<dbReference type="Pfam" id="PF03466">
    <property type="entry name" value="LysR_substrate"/>
    <property type="match status" value="1"/>
</dbReference>
<dbReference type="PROSITE" id="PS50931">
    <property type="entry name" value="HTH_LYSR"/>
    <property type="match status" value="1"/>
</dbReference>
<dbReference type="EMBL" id="JBAKAR010000005">
    <property type="protein sequence ID" value="MEL0613284.1"/>
    <property type="molecule type" value="Genomic_DNA"/>
</dbReference>
<keyword evidence="3" id="KW-0238">DNA-binding</keyword>
<comment type="similarity">
    <text evidence="1">Belongs to the LysR transcriptional regulatory family.</text>
</comment>
<dbReference type="InterPro" id="IPR036390">
    <property type="entry name" value="WH_DNA-bd_sf"/>
</dbReference>
<dbReference type="RefSeq" id="WP_341564331.1">
    <property type="nucleotide sequence ID" value="NZ_JBAKAQ010000004.1"/>
</dbReference>
<dbReference type="PANTHER" id="PTHR30126:SF40">
    <property type="entry name" value="HTH-TYPE TRANSCRIPTIONAL REGULATOR GLTR"/>
    <property type="match status" value="1"/>
</dbReference>
<keyword evidence="4" id="KW-0804">Transcription</keyword>
<evidence type="ECO:0000256" key="4">
    <source>
        <dbReference type="ARBA" id="ARBA00023163"/>
    </source>
</evidence>
<dbReference type="SUPFAM" id="SSF46785">
    <property type="entry name" value="Winged helix' DNA-binding domain"/>
    <property type="match status" value="1"/>
</dbReference>
<dbReference type="Gene3D" id="3.40.190.290">
    <property type="match status" value="1"/>
</dbReference>
<organism evidence="6 7">
    <name type="scientific">Marinomonas arenicola</name>
    <dbReference type="NCBI Taxonomy" id="569601"/>
    <lineage>
        <taxon>Bacteria</taxon>
        <taxon>Pseudomonadati</taxon>
        <taxon>Pseudomonadota</taxon>
        <taxon>Gammaproteobacteria</taxon>
        <taxon>Oceanospirillales</taxon>
        <taxon>Oceanospirillaceae</taxon>
        <taxon>Marinomonas</taxon>
    </lineage>
</organism>
<feature type="domain" description="HTH lysR-type" evidence="5">
    <location>
        <begin position="1"/>
        <end position="58"/>
    </location>
</feature>
<dbReference type="Gene3D" id="1.10.10.10">
    <property type="entry name" value="Winged helix-like DNA-binding domain superfamily/Winged helix DNA-binding domain"/>
    <property type="match status" value="1"/>
</dbReference>